<keyword evidence="2" id="KW-1185">Reference proteome</keyword>
<organism evidence="1 2">
    <name type="scientific">Pleurodeles waltl</name>
    <name type="common">Iberian ribbed newt</name>
    <dbReference type="NCBI Taxonomy" id="8319"/>
    <lineage>
        <taxon>Eukaryota</taxon>
        <taxon>Metazoa</taxon>
        <taxon>Chordata</taxon>
        <taxon>Craniata</taxon>
        <taxon>Vertebrata</taxon>
        <taxon>Euteleostomi</taxon>
        <taxon>Amphibia</taxon>
        <taxon>Batrachia</taxon>
        <taxon>Caudata</taxon>
        <taxon>Salamandroidea</taxon>
        <taxon>Salamandridae</taxon>
        <taxon>Pleurodelinae</taxon>
        <taxon>Pleurodeles</taxon>
    </lineage>
</organism>
<proteinExistence type="predicted"/>
<dbReference type="AlphaFoldDB" id="A0AAV7VPI0"/>
<gene>
    <name evidence="1" type="ORF">NDU88_006371</name>
</gene>
<dbReference type="EMBL" id="JANPWB010000003">
    <property type="protein sequence ID" value="KAJ1202574.1"/>
    <property type="molecule type" value="Genomic_DNA"/>
</dbReference>
<reference evidence="1" key="1">
    <citation type="journal article" date="2022" name="bioRxiv">
        <title>Sequencing and chromosome-scale assembly of the giantPleurodeles waltlgenome.</title>
        <authorList>
            <person name="Brown T."/>
            <person name="Elewa A."/>
            <person name="Iarovenko S."/>
            <person name="Subramanian E."/>
            <person name="Araus A.J."/>
            <person name="Petzold A."/>
            <person name="Susuki M."/>
            <person name="Suzuki K.-i.T."/>
            <person name="Hayashi T."/>
            <person name="Toyoda A."/>
            <person name="Oliveira C."/>
            <person name="Osipova E."/>
            <person name="Leigh N.D."/>
            <person name="Simon A."/>
            <person name="Yun M.H."/>
        </authorList>
    </citation>
    <scope>NUCLEOTIDE SEQUENCE</scope>
    <source>
        <strain evidence="1">20211129_DDA</strain>
        <tissue evidence="1">Liver</tissue>
    </source>
</reference>
<protein>
    <submittedName>
        <fullName evidence="1">Uncharacterized protein</fullName>
    </submittedName>
</protein>
<dbReference type="Proteomes" id="UP001066276">
    <property type="component" value="Chromosome 2_1"/>
</dbReference>
<sequence length="151" mass="16631">MDERRIRFTLRSRLERMGPESKAQSPLPATATYLATKPPAVTLSHLSDVTPKCTEGLWACRYRRGSSPALPQIGCFKSLAPAWEKGAWGSSMVPSRCPSDPLMQRAARVSASVPHSCHSLVLACHRQCRFIRTAHLEATRISPTLQAGYIS</sequence>
<accession>A0AAV7VPI0</accession>
<evidence type="ECO:0000313" key="2">
    <source>
        <dbReference type="Proteomes" id="UP001066276"/>
    </source>
</evidence>
<name>A0AAV7VPI0_PLEWA</name>
<comment type="caution">
    <text evidence="1">The sequence shown here is derived from an EMBL/GenBank/DDBJ whole genome shotgun (WGS) entry which is preliminary data.</text>
</comment>
<evidence type="ECO:0000313" key="1">
    <source>
        <dbReference type="EMBL" id="KAJ1202574.1"/>
    </source>
</evidence>